<sequence>MGIPTDIFTIYVRACIWGKKSSNLWATFLCDSPLWNDFACACFFEICSNLENNQRDVPSKFSHYFKRRKFYFQRVLPGDELLSCLGG</sequence>
<dbReference type="Proteomes" id="UP000078555">
    <property type="component" value="Unassembled WGS sequence"/>
</dbReference>
<protein>
    <submittedName>
        <fullName evidence="1">Uncharacterized protein</fullName>
    </submittedName>
</protein>
<gene>
    <name evidence="2" type="ORF">POVWA1_077870</name>
    <name evidence="1" type="ORF">POVWA2_016210</name>
</gene>
<dbReference type="EMBL" id="FLRE01000066">
    <property type="protein sequence ID" value="SBT33743.1"/>
    <property type="molecule type" value="Genomic_DNA"/>
</dbReference>
<reference evidence="3 4" key="1">
    <citation type="submission" date="2016-05" db="EMBL/GenBank/DDBJ databases">
        <authorList>
            <person name="Naeem Raeece"/>
        </authorList>
    </citation>
    <scope>NUCLEOTIDE SEQUENCE [LARGE SCALE GENOMIC DNA]</scope>
</reference>
<proteinExistence type="predicted"/>
<keyword evidence="4" id="KW-1185">Reference proteome</keyword>
<dbReference type="Proteomes" id="UP000078550">
    <property type="component" value="Unassembled WGS sequence"/>
</dbReference>
<evidence type="ECO:0000313" key="3">
    <source>
        <dbReference type="Proteomes" id="UP000078550"/>
    </source>
</evidence>
<evidence type="ECO:0000313" key="1">
    <source>
        <dbReference type="EMBL" id="SBT33743.1"/>
    </source>
</evidence>
<accession>A0A1A8YQH2</accession>
<dbReference type="EMBL" id="FLRD01001153">
    <property type="protein sequence ID" value="SBT56698.1"/>
    <property type="molecule type" value="Genomic_DNA"/>
</dbReference>
<evidence type="ECO:0000313" key="4">
    <source>
        <dbReference type="Proteomes" id="UP000078555"/>
    </source>
</evidence>
<dbReference type="AlphaFoldDB" id="A0A1A8YQH2"/>
<reference evidence="1" key="2">
    <citation type="submission" date="2016-05" db="EMBL/GenBank/DDBJ databases">
        <authorList>
            <person name="Lavstsen T."/>
            <person name="Jespersen J.S."/>
        </authorList>
    </citation>
    <scope>NUCLEOTIDE SEQUENCE [LARGE SCALE GENOMIC DNA]</scope>
</reference>
<organism evidence="1 3">
    <name type="scientific">Plasmodium ovale wallikeri</name>
    <dbReference type="NCBI Taxonomy" id="864142"/>
    <lineage>
        <taxon>Eukaryota</taxon>
        <taxon>Sar</taxon>
        <taxon>Alveolata</taxon>
        <taxon>Apicomplexa</taxon>
        <taxon>Aconoidasida</taxon>
        <taxon>Haemosporida</taxon>
        <taxon>Plasmodiidae</taxon>
        <taxon>Plasmodium</taxon>
        <taxon>Plasmodium (Plasmodium)</taxon>
    </lineage>
</organism>
<name>A0A1A8YQH2_PLAOA</name>
<evidence type="ECO:0000313" key="2">
    <source>
        <dbReference type="EMBL" id="SBT56698.1"/>
    </source>
</evidence>